<dbReference type="KEGG" id="thd:BHV28_16350"/>
<keyword evidence="3" id="KW-0804">Transcription</keyword>
<dbReference type="PANTHER" id="PTHR40661">
    <property type="match status" value="1"/>
</dbReference>
<organism evidence="5 6">
    <name type="scientific">Candidatus Tokpelaia hoelldobleri</name>
    <dbReference type="NCBI Taxonomy" id="1902579"/>
    <lineage>
        <taxon>Bacteria</taxon>
        <taxon>Pseudomonadati</taxon>
        <taxon>Pseudomonadota</taxon>
        <taxon>Alphaproteobacteria</taxon>
        <taxon>Hyphomicrobiales</taxon>
        <taxon>Candidatus Tokpelaia</taxon>
    </lineage>
</organism>
<dbReference type="SMART" id="SM00530">
    <property type="entry name" value="HTH_XRE"/>
    <property type="match status" value="1"/>
</dbReference>
<sequence length="224" mass="24667">MTLAGRIHIRLKKLKKTERGASLEAGLSDSFLRNIREGKSVAPRTDTLEKIARVLQTTSKWLISGEGGEENALPDLAAEKPNAIIGSQLPLIKKSLSVYGQAVGGIDGEFPMNGNALFNILCPPQLSEVPEVYAVLVGGDSMSPRYQDGEIAFVDPTRQVKKGDYVVAQIRVNENQSPYAYIKRFIRHNTCELVLEQLNPEKQLFFPHEQVVSVHFIILAGAAQ</sequence>
<dbReference type="InterPro" id="IPR015927">
    <property type="entry name" value="Peptidase_S24_S26A/B/C"/>
</dbReference>
<keyword evidence="1" id="KW-0805">Transcription regulation</keyword>
<reference evidence="5 6" key="2">
    <citation type="journal article" date="2016" name="Sci. Rep.">
        <title>The genome of Rhizobiales bacteria in predatory ants reveals urease gene functions but no genes for nitrogen fixation.</title>
        <authorList>
            <person name="Neuvonen M.M."/>
            <person name="Tamarit D."/>
            <person name="Naslund K."/>
            <person name="Liebig J."/>
            <person name="Feldhaar H."/>
            <person name="Moran N.A."/>
            <person name="Guy L."/>
            <person name="Andersson S.G."/>
        </authorList>
    </citation>
    <scope>NUCLEOTIDE SEQUENCE [LARGE SCALE GENOMIC DNA]</scope>
    <source>
        <strain evidence="5 6">Hsal</strain>
    </source>
</reference>
<dbReference type="InterPro" id="IPR001387">
    <property type="entry name" value="Cro/C1-type_HTH"/>
</dbReference>
<protein>
    <submittedName>
        <fullName evidence="5">Peptidase S24-like protein</fullName>
    </submittedName>
</protein>
<name>A0A1U9JWT6_9HYPH</name>
<reference evidence="5 6" key="1">
    <citation type="journal article" date="2010" name="Science">
        <title>Genomic comparison of the ants Camponotus floridanus and Harpegnathos saltator.</title>
        <authorList>
            <person name="Bonasio R."/>
            <person name="Zhang G."/>
            <person name="Ye C."/>
            <person name="Mutti N.S."/>
            <person name="Fang X."/>
            <person name="Qin N."/>
            <person name="Donahue G."/>
            <person name="Yang P."/>
            <person name="Li Q."/>
            <person name="Li C."/>
            <person name="Zhang P."/>
            <person name="Huang Z."/>
            <person name="Berger S.L."/>
            <person name="Reinberg D."/>
            <person name="Wang J."/>
            <person name="Liebig J."/>
        </authorList>
    </citation>
    <scope>NUCLEOTIDE SEQUENCE [LARGE SCALE GENOMIC DNA]</scope>
    <source>
        <strain evidence="5 6">Hsal</strain>
    </source>
</reference>
<dbReference type="InterPro" id="IPR036286">
    <property type="entry name" value="LexA/Signal_pep-like_sf"/>
</dbReference>
<evidence type="ECO:0000259" key="4">
    <source>
        <dbReference type="PROSITE" id="PS50943"/>
    </source>
</evidence>
<dbReference type="PANTHER" id="PTHR40661:SF3">
    <property type="entry name" value="FELS-1 PROPHAGE TRANSCRIPTIONAL REGULATOR"/>
    <property type="match status" value="1"/>
</dbReference>
<dbReference type="SUPFAM" id="SSF51306">
    <property type="entry name" value="LexA/Signal peptidase"/>
    <property type="match status" value="1"/>
</dbReference>
<dbReference type="Gene3D" id="1.10.260.40">
    <property type="entry name" value="lambda repressor-like DNA-binding domains"/>
    <property type="match status" value="1"/>
</dbReference>
<dbReference type="CDD" id="cd00093">
    <property type="entry name" value="HTH_XRE"/>
    <property type="match status" value="1"/>
</dbReference>
<gene>
    <name evidence="5" type="ORF">BHV28_16350</name>
</gene>
<proteinExistence type="predicted"/>
<keyword evidence="2" id="KW-0238">DNA-binding</keyword>
<accession>A0A1U9JWT6</accession>
<dbReference type="EMBL" id="CP017315">
    <property type="protein sequence ID" value="AQS42313.1"/>
    <property type="molecule type" value="Genomic_DNA"/>
</dbReference>
<evidence type="ECO:0000256" key="3">
    <source>
        <dbReference type="ARBA" id="ARBA00023163"/>
    </source>
</evidence>
<dbReference type="InterPro" id="IPR039418">
    <property type="entry name" value="LexA-like"/>
</dbReference>
<dbReference type="STRING" id="1902579.BHV28_16350"/>
<dbReference type="SUPFAM" id="SSF47413">
    <property type="entry name" value="lambda repressor-like DNA-binding domains"/>
    <property type="match status" value="1"/>
</dbReference>
<dbReference type="Pfam" id="PF00717">
    <property type="entry name" value="Peptidase_S24"/>
    <property type="match status" value="1"/>
</dbReference>
<evidence type="ECO:0000256" key="2">
    <source>
        <dbReference type="ARBA" id="ARBA00023125"/>
    </source>
</evidence>
<evidence type="ECO:0000313" key="6">
    <source>
        <dbReference type="Proteomes" id="UP000188912"/>
    </source>
</evidence>
<dbReference type="CDD" id="cd06529">
    <property type="entry name" value="S24_LexA-like"/>
    <property type="match status" value="1"/>
</dbReference>
<dbReference type="GO" id="GO:0003677">
    <property type="term" value="F:DNA binding"/>
    <property type="evidence" value="ECO:0007669"/>
    <property type="project" value="UniProtKB-KW"/>
</dbReference>
<dbReference type="PROSITE" id="PS50943">
    <property type="entry name" value="HTH_CROC1"/>
    <property type="match status" value="1"/>
</dbReference>
<feature type="domain" description="HTH cro/C1-type" evidence="4">
    <location>
        <begin position="24"/>
        <end position="62"/>
    </location>
</feature>
<evidence type="ECO:0000313" key="5">
    <source>
        <dbReference type="EMBL" id="AQS42313.1"/>
    </source>
</evidence>
<dbReference type="AlphaFoldDB" id="A0A1U9JWT6"/>
<keyword evidence="6" id="KW-1185">Reference proteome</keyword>
<dbReference type="InterPro" id="IPR010982">
    <property type="entry name" value="Lambda_DNA-bd_dom_sf"/>
</dbReference>
<evidence type="ECO:0000256" key="1">
    <source>
        <dbReference type="ARBA" id="ARBA00023015"/>
    </source>
</evidence>
<dbReference type="Proteomes" id="UP000188912">
    <property type="component" value="Chromosome"/>
</dbReference>
<dbReference type="Gene3D" id="2.10.109.10">
    <property type="entry name" value="Umud Fragment, subunit A"/>
    <property type="match status" value="1"/>
</dbReference>